<dbReference type="AlphaFoldDB" id="A0A939QI84"/>
<protein>
    <submittedName>
        <fullName evidence="3">Uncharacterized protein</fullName>
    </submittedName>
</protein>
<evidence type="ECO:0000313" key="4">
    <source>
        <dbReference type="Proteomes" id="UP000680132"/>
    </source>
</evidence>
<evidence type="ECO:0000256" key="1">
    <source>
        <dbReference type="SAM" id="MobiDB-lite"/>
    </source>
</evidence>
<feature type="compositionally biased region" description="Pro residues" evidence="1">
    <location>
        <begin position="23"/>
        <end position="53"/>
    </location>
</feature>
<feature type="transmembrane region" description="Helical" evidence="2">
    <location>
        <begin position="168"/>
        <end position="193"/>
    </location>
</feature>
<keyword evidence="2" id="KW-0472">Membrane</keyword>
<keyword evidence="4" id="KW-1185">Reference proteome</keyword>
<reference evidence="3" key="1">
    <citation type="submission" date="2021-03" db="EMBL/GenBank/DDBJ databases">
        <title>Microbacterium sp. nov., a novel actinobacterium isolated from cow dung.</title>
        <authorList>
            <person name="Zhang L."/>
        </authorList>
    </citation>
    <scope>NUCLEOTIDE SEQUENCE</scope>
    <source>
        <strain evidence="3">NEAU-LLB</strain>
    </source>
</reference>
<feature type="compositionally biased region" description="Pro residues" evidence="1">
    <location>
        <begin position="61"/>
        <end position="73"/>
    </location>
</feature>
<organism evidence="3 4">
    <name type="scientific">Microbacterium stercoris</name>
    <dbReference type="NCBI Taxonomy" id="2820289"/>
    <lineage>
        <taxon>Bacteria</taxon>
        <taxon>Bacillati</taxon>
        <taxon>Actinomycetota</taxon>
        <taxon>Actinomycetes</taxon>
        <taxon>Micrococcales</taxon>
        <taxon>Microbacteriaceae</taxon>
        <taxon>Microbacterium</taxon>
    </lineage>
</organism>
<feature type="compositionally biased region" description="Pro residues" evidence="1">
    <location>
        <begin position="7"/>
        <end position="17"/>
    </location>
</feature>
<evidence type="ECO:0000256" key="2">
    <source>
        <dbReference type="SAM" id="Phobius"/>
    </source>
</evidence>
<dbReference type="Proteomes" id="UP000680132">
    <property type="component" value="Unassembled WGS sequence"/>
</dbReference>
<feature type="region of interest" description="Disordered" evidence="1">
    <location>
        <begin position="1"/>
        <end position="79"/>
    </location>
</feature>
<evidence type="ECO:0000313" key="3">
    <source>
        <dbReference type="EMBL" id="MBO3663397.1"/>
    </source>
</evidence>
<keyword evidence="2" id="KW-1133">Transmembrane helix</keyword>
<comment type="caution">
    <text evidence="3">The sequence shown here is derived from an EMBL/GenBank/DDBJ whole genome shotgun (WGS) entry which is preliminary data.</text>
</comment>
<dbReference type="RefSeq" id="WP_208502473.1">
    <property type="nucleotide sequence ID" value="NZ_JAGFOA010000003.1"/>
</dbReference>
<sequence>MNSTPDQPAPAPDPQGPPSGAEPAPPLPPAPGPASPPPGAYPPPPGSFPPPAGGPGSATAPPQPPSGYPPQQPPSGYQPAYGQPPAYGYVRPTPPPRLFGWPFGAWIGIGLGLGILIPVAVFFLANAVEQAVNGYSTGAAITYALIAFAVVAIAGIVCMFWAQTRGLGTGLLISIAAAPIVIFGVCVAIISGFGAGGL</sequence>
<feature type="transmembrane region" description="Helical" evidence="2">
    <location>
        <begin position="103"/>
        <end position="128"/>
    </location>
</feature>
<name>A0A939QI84_9MICO</name>
<dbReference type="EMBL" id="JAGFOA010000003">
    <property type="protein sequence ID" value="MBO3663397.1"/>
    <property type="molecule type" value="Genomic_DNA"/>
</dbReference>
<feature type="transmembrane region" description="Helical" evidence="2">
    <location>
        <begin position="140"/>
        <end position="162"/>
    </location>
</feature>
<keyword evidence="2" id="KW-0812">Transmembrane</keyword>
<proteinExistence type="predicted"/>
<gene>
    <name evidence="3" type="ORF">J5V96_07715</name>
</gene>
<accession>A0A939QI84</accession>